<keyword evidence="3" id="KW-1185">Reference proteome</keyword>
<evidence type="ECO:0000259" key="1">
    <source>
        <dbReference type="Pfam" id="PF12684"/>
    </source>
</evidence>
<reference evidence="2 3" key="1">
    <citation type="submission" date="2016-07" db="EMBL/GenBank/DDBJ databases">
        <title>Draft genome sequence of Prauserella muralis DSM 45305, isolated from a mould-covered wall in an indoor environment.</title>
        <authorList>
            <person name="Ruckert C."/>
            <person name="Albersmeier A."/>
            <person name="Jiang C.-L."/>
            <person name="Jiang Y."/>
            <person name="Kalinowski J."/>
            <person name="Schneider O."/>
            <person name="Winkler A."/>
            <person name="Zotchev S.B."/>
        </authorList>
    </citation>
    <scope>NUCLEOTIDE SEQUENCE [LARGE SCALE GENOMIC DNA]</scope>
    <source>
        <strain evidence="2 3">DSM 45305</strain>
    </source>
</reference>
<organism evidence="2 3">
    <name type="scientific">Prauserella muralis</name>
    <dbReference type="NCBI Taxonomy" id="588067"/>
    <lineage>
        <taxon>Bacteria</taxon>
        <taxon>Bacillati</taxon>
        <taxon>Actinomycetota</taxon>
        <taxon>Actinomycetes</taxon>
        <taxon>Pseudonocardiales</taxon>
        <taxon>Pseudonocardiaceae</taxon>
        <taxon>Prauserella</taxon>
    </lineage>
</organism>
<feature type="domain" description="Putative exodeoxyribonuclease 8 PDDEXK-like" evidence="1">
    <location>
        <begin position="99"/>
        <end position="280"/>
    </location>
</feature>
<dbReference type="InterPro" id="IPR024432">
    <property type="entry name" value="Put_RecE_PDDEXK-like_dom"/>
</dbReference>
<dbReference type="InterPro" id="IPR011604">
    <property type="entry name" value="PDDEXK-like_dom_sf"/>
</dbReference>
<evidence type="ECO:0000313" key="2">
    <source>
        <dbReference type="EMBL" id="PXY27404.1"/>
    </source>
</evidence>
<name>A0A2V4AZP2_9PSEU</name>
<dbReference type="Gene3D" id="3.90.320.10">
    <property type="match status" value="1"/>
</dbReference>
<evidence type="ECO:0000313" key="3">
    <source>
        <dbReference type="Proteomes" id="UP000249915"/>
    </source>
</evidence>
<dbReference type="AlphaFoldDB" id="A0A2V4AZP2"/>
<accession>A0A2V4AZP2</accession>
<gene>
    <name evidence="2" type="ORF">BAY60_13295</name>
</gene>
<dbReference type="RefSeq" id="WP_112281408.1">
    <property type="nucleotide sequence ID" value="NZ_MASW01000002.1"/>
</dbReference>
<proteinExistence type="predicted"/>
<dbReference type="Proteomes" id="UP000249915">
    <property type="component" value="Unassembled WGS sequence"/>
</dbReference>
<sequence length="307" mass="34097">MTATAERVEITEPGVYDLPDAVYHADPVPGKSLSSTGARLLLPPSCPAKFKWRRDNPAPPKREFDLGHAAHKLVLGAGPGVAVIHDKLLASNGAASTKAAKEFIAEARAEGMAVLKEDEWAVVEEMAAKLREHPTASRLLSPERGRTEQSLFWTDRITGVACRARLDHLPHPTDRRMILTDYKTAASAAPSKIERAIADHGYNQQLDWYREGILALGLARDVACLLVVQEKEPPYVVTVVEPTVSSMQWGQVLNQHARRVYARCVETGHWPGYTDDIAYLPLPAYTERDLEQRREAGEFDILKEHIK</sequence>
<comment type="caution">
    <text evidence="2">The sequence shown here is derived from an EMBL/GenBank/DDBJ whole genome shotgun (WGS) entry which is preliminary data.</text>
</comment>
<protein>
    <recommendedName>
        <fullName evidence="1">Putative exodeoxyribonuclease 8 PDDEXK-like domain-containing protein</fullName>
    </recommendedName>
</protein>
<dbReference type="Pfam" id="PF12684">
    <property type="entry name" value="DUF3799"/>
    <property type="match status" value="1"/>
</dbReference>
<dbReference type="OrthoDB" id="3292504at2"/>
<dbReference type="EMBL" id="MASW01000002">
    <property type="protein sequence ID" value="PXY27404.1"/>
    <property type="molecule type" value="Genomic_DNA"/>
</dbReference>